<evidence type="ECO:0000256" key="1">
    <source>
        <dbReference type="SAM" id="SignalP"/>
    </source>
</evidence>
<proteinExistence type="predicted"/>
<feature type="signal peptide" evidence="1">
    <location>
        <begin position="1"/>
        <end position="19"/>
    </location>
</feature>
<protein>
    <submittedName>
        <fullName evidence="2">Uncharacterized protein</fullName>
    </submittedName>
</protein>
<evidence type="ECO:0000313" key="3">
    <source>
        <dbReference type="Proteomes" id="UP000092328"/>
    </source>
</evidence>
<organism evidence="2 3">
    <name type="scientific">Brachyspira hyodysenteriae ATCC 27164</name>
    <dbReference type="NCBI Taxonomy" id="1266923"/>
    <lineage>
        <taxon>Bacteria</taxon>
        <taxon>Pseudomonadati</taxon>
        <taxon>Spirochaetota</taxon>
        <taxon>Spirochaetia</taxon>
        <taxon>Brachyspirales</taxon>
        <taxon>Brachyspiraceae</taxon>
        <taxon>Brachyspira</taxon>
    </lineage>
</organism>
<dbReference type="EMBL" id="CP015910">
    <property type="protein sequence ID" value="ANN64319.1"/>
    <property type="molecule type" value="Genomic_DNA"/>
</dbReference>
<dbReference type="KEGG" id="bhd:BHYOB78_10700"/>
<reference evidence="3" key="2">
    <citation type="journal article" date="2017" name="Genome Announc.">
        <title>Correction for Mirajkar et al., Complete Genome Sequence of Brachyspira hyodysenteriae Type Strain B78 (ATCC 27164).</title>
        <authorList>
            <person name="Mirajkar N.S."/>
            <person name="Johnson T.J."/>
            <person name="Gebhart C.J."/>
        </authorList>
    </citation>
    <scope>NUCLEOTIDE SEQUENCE [LARGE SCALE GENOMIC DNA]</scope>
    <source>
        <strain evidence="3">B78</strain>
    </source>
</reference>
<keyword evidence="1" id="KW-0732">Signal</keyword>
<evidence type="ECO:0000313" key="2">
    <source>
        <dbReference type="EMBL" id="ANN64319.1"/>
    </source>
</evidence>
<keyword evidence="3" id="KW-1185">Reference proteome</keyword>
<dbReference type="PROSITE" id="PS51257">
    <property type="entry name" value="PROKAR_LIPOPROTEIN"/>
    <property type="match status" value="1"/>
</dbReference>
<dbReference type="RefSeq" id="WP_020063979.1">
    <property type="nucleotide sequence ID" value="NZ_CP015910.2"/>
</dbReference>
<reference evidence="3" key="1">
    <citation type="journal article" date="2016" name="Genome Announc.">
        <title>Complete Genome Sequence of Brachyspira hyodysenteriae Type Strain B78 (ATCC 27164).</title>
        <authorList>
            <person name="Mirajkar N.S."/>
            <person name="Johnson T.J."/>
            <person name="Gebhart C.J."/>
        </authorList>
    </citation>
    <scope>NUCLEOTIDE SEQUENCE [LARGE SCALE GENOMIC DNA]</scope>
    <source>
        <strain evidence="3">B78</strain>
    </source>
</reference>
<accession>A0A3B6VTM7</accession>
<sequence length="159" mass="16838">MNKKIFTLFLVVAASAIFAVSCNNKTTNPTSNSSEKKIVTEEDFKNAIEGLTYKTWAFTGKGKSFNFGSPITVEATSGSDSLAGVEKGFGNALKSALAAKGIDTGNITFDKGGASSSDKTSVSFKFTPKALGTSNFEEKLKSSVKEVEIKLTPKENWGA</sequence>
<name>A0A3B6VTM7_BRAHO</name>
<dbReference type="AlphaFoldDB" id="A0A3B6VTM7"/>
<feature type="chain" id="PRO_5017269360" evidence="1">
    <location>
        <begin position="20"/>
        <end position="159"/>
    </location>
</feature>
<gene>
    <name evidence="2" type="ORF">BHYOB78_10700</name>
</gene>
<dbReference type="Proteomes" id="UP000092328">
    <property type="component" value="Chromosome"/>
</dbReference>
<dbReference type="GeneID" id="63962174"/>